<organism evidence="1 2">
    <name type="scientific">Parasphingopyxis marina</name>
    <dbReference type="NCBI Taxonomy" id="2761622"/>
    <lineage>
        <taxon>Bacteria</taxon>
        <taxon>Pseudomonadati</taxon>
        <taxon>Pseudomonadota</taxon>
        <taxon>Alphaproteobacteria</taxon>
        <taxon>Sphingomonadales</taxon>
        <taxon>Sphingomonadaceae</taxon>
        <taxon>Parasphingopyxis</taxon>
    </lineage>
</organism>
<evidence type="ECO:0000313" key="2">
    <source>
        <dbReference type="Proteomes" id="UP000564378"/>
    </source>
</evidence>
<sequence>MARKADTLEIDLGAKSTRLALVDGNGSIAETEIDLGFDHLSYDVAGRVMDVAAAPGAMIADLGLAITQGTIPDQGVRLRAAGALAREALRCAAVIDEPMRRPEHLGATPFASGMGAGVKAVVIRGEGRKFFDRDDSAKSQFGIDLAEAFETEFTNLGIEFR</sequence>
<accession>A0A842HXN3</accession>
<dbReference type="EMBL" id="JACJVJ010000003">
    <property type="protein sequence ID" value="MBC2778918.1"/>
    <property type="molecule type" value="Genomic_DNA"/>
</dbReference>
<dbReference type="Proteomes" id="UP000564378">
    <property type="component" value="Unassembled WGS sequence"/>
</dbReference>
<proteinExistence type="predicted"/>
<comment type="caution">
    <text evidence="1">The sequence shown here is derived from an EMBL/GenBank/DDBJ whole genome shotgun (WGS) entry which is preliminary data.</text>
</comment>
<reference evidence="1 2" key="1">
    <citation type="submission" date="2020-08" db="EMBL/GenBank/DDBJ databases">
        <title>Draft genome sequence of Parasphingopyxis sp. GrpM-11.</title>
        <authorList>
            <person name="Oh J."/>
            <person name="Roh D.-H."/>
        </authorList>
    </citation>
    <scope>NUCLEOTIDE SEQUENCE [LARGE SCALE GENOMIC DNA]</scope>
    <source>
        <strain evidence="1 2">GrpM-11</strain>
    </source>
</reference>
<dbReference type="RefSeq" id="WP_185802225.1">
    <property type="nucleotide sequence ID" value="NZ_JACJVJ010000003.1"/>
</dbReference>
<evidence type="ECO:0000313" key="1">
    <source>
        <dbReference type="EMBL" id="MBC2778918.1"/>
    </source>
</evidence>
<gene>
    <name evidence="1" type="ORF">H6P80_14940</name>
</gene>
<name>A0A842HXN3_9SPHN</name>
<protein>
    <submittedName>
        <fullName evidence="1">Uncharacterized protein</fullName>
    </submittedName>
</protein>
<dbReference type="AlphaFoldDB" id="A0A842HXN3"/>
<keyword evidence="2" id="KW-1185">Reference proteome</keyword>